<evidence type="ECO:0000313" key="4">
    <source>
        <dbReference type="EMBL" id="KAG8044037.1"/>
    </source>
</evidence>
<dbReference type="Pfam" id="PF12638">
    <property type="entry name" value="Staygreen"/>
    <property type="match status" value="1"/>
</dbReference>
<sequence>MGAGRVSRRQRRSHNSTILSSSFRLQPEHQRQGLARRRAERDGELATVIVSSTDVAAQRPLLASPPPPRPGAGTGASWSSAATPGHTRSALFLVGCQVAWPSDQLRRRQADGGVRATVTATATANAALLPSPGPTPSPTCDFTANLTPGRLRHHRRRPPQSGRRSSASGSSRTAESWPCTSTASSSGANLLQGLAAGFRYYVFSKELPLVLKAVVHGDGLLFAEHPELLEAKVWGHFHSSSNKYNRPRVLGNSQGGCQRQEAFAATAQRQTAQDPGHHLQRPARPSFDFIYILSMSMHAFFVSSTGHLTCMYYVPLSKKKTQLNLDSIHNQGFHD</sequence>
<feature type="region of interest" description="Disordered" evidence="2">
    <location>
        <begin position="1"/>
        <end position="40"/>
    </location>
</feature>
<feature type="compositionally biased region" description="Low complexity" evidence="2">
    <location>
        <begin position="159"/>
        <end position="176"/>
    </location>
</feature>
<feature type="domain" description="Staygreen protein" evidence="3">
    <location>
        <begin position="186"/>
        <end position="252"/>
    </location>
</feature>
<feature type="compositionally biased region" description="Polar residues" evidence="2">
    <location>
        <begin position="15"/>
        <end position="24"/>
    </location>
</feature>
<reference evidence="4" key="1">
    <citation type="journal article" date="2021" name="bioRxiv">
        <title>Whole Genome Assembly and Annotation of Northern Wild Rice, Zizania palustris L., Supports a Whole Genome Duplication in the Zizania Genus.</title>
        <authorList>
            <person name="Haas M."/>
            <person name="Kono T."/>
            <person name="Macchietto M."/>
            <person name="Millas R."/>
            <person name="McGilp L."/>
            <person name="Shao M."/>
            <person name="Duquette J."/>
            <person name="Hirsch C.N."/>
            <person name="Kimball J."/>
        </authorList>
    </citation>
    <scope>NUCLEOTIDE SEQUENCE</scope>
    <source>
        <tissue evidence="4">Fresh leaf tissue</tissue>
    </source>
</reference>
<feature type="region of interest" description="Disordered" evidence="2">
    <location>
        <begin position="57"/>
        <end position="83"/>
    </location>
</feature>
<evidence type="ECO:0000313" key="5">
    <source>
        <dbReference type="Proteomes" id="UP000729402"/>
    </source>
</evidence>
<dbReference type="AlphaFoldDB" id="A0A8J5R7T4"/>
<reference evidence="4" key="2">
    <citation type="submission" date="2021-02" db="EMBL/GenBank/DDBJ databases">
        <authorList>
            <person name="Kimball J.A."/>
            <person name="Haas M.W."/>
            <person name="Macchietto M."/>
            <person name="Kono T."/>
            <person name="Duquette J."/>
            <person name="Shao M."/>
        </authorList>
    </citation>
    <scope>NUCLEOTIDE SEQUENCE</scope>
    <source>
        <tissue evidence="4">Fresh leaf tissue</tissue>
    </source>
</reference>
<evidence type="ECO:0000259" key="3">
    <source>
        <dbReference type="Pfam" id="PF12638"/>
    </source>
</evidence>
<feature type="compositionally biased region" description="Basic and acidic residues" evidence="2">
    <location>
        <begin position="26"/>
        <end position="40"/>
    </location>
</feature>
<dbReference type="InterPro" id="IPR024438">
    <property type="entry name" value="Staygreen"/>
</dbReference>
<name>A0A8J5R7T4_ZIZPA</name>
<dbReference type="PANTHER" id="PTHR31750:SF18">
    <property type="entry name" value="MAGNESIUM DECHELATASE SGRL, CHLOROPLASTIC"/>
    <property type="match status" value="1"/>
</dbReference>
<dbReference type="EMBL" id="JAAALK010000953">
    <property type="protein sequence ID" value="KAG8044037.1"/>
    <property type="molecule type" value="Genomic_DNA"/>
</dbReference>
<proteinExistence type="inferred from homology"/>
<accession>A0A8J5R7T4</accession>
<dbReference type="PANTHER" id="PTHR31750">
    <property type="entry name" value="PROTEIN STAY-GREEN 1, CHLOROPLASTIC-RELATED"/>
    <property type="match status" value="1"/>
</dbReference>
<keyword evidence="5" id="KW-1185">Reference proteome</keyword>
<evidence type="ECO:0000256" key="1">
    <source>
        <dbReference type="ARBA" id="ARBA00009234"/>
    </source>
</evidence>
<evidence type="ECO:0000256" key="2">
    <source>
        <dbReference type="SAM" id="MobiDB-lite"/>
    </source>
</evidence>
<feature type="compositionally biased region" description="Basic residues" evidence="2">
    <location>
        <begin position="1"/>
        <end position="14"/>
    </location>
</feature>
<protein>
    <recommendedName>
        <fullName evidence="3">Staygreen protein domain-containing protein</fullName>
    </recommendedName>
</protein>
<dbReference type="Proteomes" id="UP000729402">
    <property type="component" value="Unassembled WGS sequence"/>
</dbReference>
<comment type="caution">
    <text evidence="4">The sequence shown here is derived from an EMBL/GenBank/DDBJ whole genome shotgun (WGS) entry which is preliminary data.</text>
</comment>
<organism evidence="4 5">
    <name type="scientific">Zizania palustris</name>
    <name type="common">Northern wild rice</name>
    <dbReference type="NCBI Taxonomy" id="103762"/>
    <lineage>
        <taxon>Eukaryota</taxon>
        <taxon>Viridiplantae</taxon>
        <taxon>Streptophyta</taxon>
        <taxon>Embryophyta</taxon>
        <taxon>Tracheophyta</taxon>
        <taxon>Spermatophyta</taxon>
        <taxon>Magnoliopsida</taxon>
        <taxon>Liliopsida</taxon>
        <taxon>Poales</taxon>
        <taxon>Poaceae</taxon>
        <taxon>BOP clade</taxon>
        <taxon>Oryzoideae</taxon>
        <taxon>Oryzeae</taxon>
        <taxon>Zizaniinae</taxon>
        <taxon>Zizania</taxon>
    </lineage>
</organism>
<comment type="similarity">
    <text evidence="1">Belongs to the staygreen family.</text>
</comment>
<gene>
    <name evidence="4" type="ORF">GUJ93_ZPchr0458g22507</name>
</gene>
<feature type="region of interest" description="Disordered" evidence="2">
    <location>
        <begin position="125"/>
        <end position="185"/>
    </location>
</feature>